<reference evidence="2" key="1">
    <citation type="submission" date="2024-05" db="EMBL/GenBank/DDBJ databases">
        <title>The Natural Products Discovery Center: Release of the First 8490 Sequenced Strains for Exploring Actinobacteria Biosynthetic Diversity.</title>
        <authorList>
            <person name="Kalkreuter E."/>
            <person name="Kautsar S.A."/>
            <person name="Yang D."/>
            <person name="Bader C.D."/>
            <person name="Teijaro C.N."/>
            <person name="Fluegel L."/>
            <person name="Davis C.M."/>
            <person name="Simpson J.R."/>
            <person name="Lauterbach L."/>
            <person name="Steele A.D."/>
            <person name="Gui C."/>
            <person name="Meng S."/>
            <person name="Li G."/>
            <person name="Viehrig K."/>
            <person name="Ye F."/>
            <person name="Su P."/>
            <person name="Kiefer A.F."/>
            <person name="Nichols A."/>
            <person name="Cepeda A.J."/>
            <person name="Yan W."/>
            <person name="Fan B."/>
            <person name="Jiang Y."/>
            <person name="Adhikari A."/>
            <person name="Zheng C.-J."/>
            <person name="Schuster L."/>
            <person name="Cowan T.M."/>
            <person name="Smanski M.J."/>
            <person name="Chevrette M.G."/>
            <person name="de Carvalho L.P.S."/>
            <person name="Shen B."/>
        </authorList>
    </citation>
    <scope>NUCLEOTIDE SEQUENCE</scope>
    <source>
        <strain evidence="2">NPDC080035</strain>
    </source>
</reference>
<proteinExistence type="predicted"/>
<sequence>MDVRGDDQMVEQRVSRGAKRFGIALGILAVLCLAGCTPGLRSADVPGDWIHQGTDAQGAQMRLEADGHASGSGLPPYVLFAGPNELDPQRRYSFEGMWKLRGNHVELDLTQVTVGGLTKSSASSQLLYTTGSGDSLALYVPLGDPDDSPSFTFVRDHR</sequence>
<gene>
    <name evidence="2" type="ORF">AAME72_08800</name>
</gene>
<dbReference type="RefSeq" id="WP_348789863.1">
    <property type="nucleotide sequence ID" value="NZ_CP157390.1"/>
</dbReference>
<evidence type="ECO:0000256" key="1">
    <source>
        <dbReference type="SAM" id="Phobius"/>
    </source>
</evidence>
<accession>A0AAU7GIS0</accession>
<keyword evidence="1" id="KW-0472">Membrane</keyword>
<evidence type="ECO:0008006" key="3">
    <source>
        <dbReference type="Google" id="ProtNLM"/>
    </source>
</evidence>
<keyword evidence="1" id="KW-0812">Transmembrane</keyword>
<dbReference type="EMBL" id="CP157390">
    <property type="protein sequence ID" value="XBM49953.1"/>
    <property type="molecule type" value="Genomic_DNA"/>
</dbReference>
<keyword evidence="1" id="KW-1133">Transmembrane helix</keyword>
<dbReference type="AlphaFoldDB" id="A0AAU7GIS0"/>
<protein>
    <recommendedName>
        <fullName evidence="3">Lipocalin-like domain-containing protein</fullName>
    </recommendedName>
</protein>
<feature type="transmembrane region" description="Helical" evidence="1">
    <location>
        <begin position="21"/>
        <end position="40"/>
    </location>
</feature>
<name>A0AAU7GIS0_9MICO</name>
<evidence type="ECO:0000313" key="2">
    <source>
        <dbReference type="EMBL" id="XBM49953.1"/>
    </source>
</evidence>
<organism evidence="2">
    <name type="scientific">Leifsonia sp. NPDC080035</name>
    <dbReference type="NCBI Taxonomy" id="3143936"/>
    <lineage>
        <taxon>Bacteria</taxon>
        <taxon>Bacillati</taxon>
        <taxon>Actinomycetota</taxon>
        <taxon>Actinomycetes</taxon>
        <taxon>Micrococcales</taxon>
        <taxon>Microbacteriaceae</taxon>
        <taxon>Leifsonia</taxon>
    </lineage>
</organism>